<dbReference type="InterPro" id="IPR021858">
    <property type="entry name" value="Fun_TF"/>
</dbReference>
<dbReference type="Proteomes" id="UP000188318">
    <property type="component" value="Unassembled WGS sequence"/>
</dbReference>
<dbReference type="CDD" id="cd00067">
    <property type="entry name" value="GAL4"/>
    <property type="match status" value="1"/>
</dbReference>
<sequence length="472" mass="52336">MTNRSCGTCRDRRILCDRTLPTCTRCSQSNRVCQGYGLRLSWPKASNTKRAVVGKSSHYKRAAWQSSEFRLVNMSTWDLELHNSLLSAKSFMTTQPILNTPMPFNARQLDVADGILLQYSSRCLTTFGHNSTDLGGLLMRMALADNSLSAAAVLQGILALSSLHRDGLQSQSGSLKISALRALVAAPKSDISTMEAAQHVAAGMLLCSFDIHQLSCTSGQWSKYVIGAKSIIKASSLSKSERDEFSPLLDWVYYHDVLSRFSMLHWHRQDSDMISLSNGVCAELSPTPSPYSITLHFLSDICDTISANLPQTTCTQGRDNYKEALSRLVLRIRNTALPDPASKVNPGTMMDVDLFQTAMLVYLSRSFKGLLDSGEIEERIEGAFATFSKLQSCEKQFPLFILGCEARTDDERCTILDLITRTEKMASSRSFFLVRKMIEAIWVQDDLSDKGIDYAAKMSAIISCCTILPSFV</sequence>
<keyword evidence="4" id="KW-0804">Transcription</keyword>
<evidence type="ECO:0000256" key="4">
    <source>
        <dbReference type="ARBA" id="ARBA00023163"/>
    </source>
</evidence>
<evidence type="ECO:0000313" key="8">
    <source>
        <dbReference type="Proteomes" id="UP000188318"/>
    </source>
</evidence>
<dbReference type="GO" id="GO:0045944">
    <property type="term" value="P:positive regulation of transcription by RNA polymerase II"/>
    <property type="evidence" value="ECO:0007669"/>
    <property type="project" value="TreeGrafter"/>
</dbReference>
<dbReference type="Gene3D" id="4.10.240.10">
    <property type="entry name" value="Zn(2)-C6 fungal-type DNA-binding domain"/>
    <property type="match status" value="1"/>
</dbReference>
<organism evidence="7 8">
    <name type="scientific">Aspergillus carbonarius (strain ITEM 5010)</name>
    <dbReference type="NCBI Taxonomy" id="602072"/>
    <lineage>
        <taxon>Eukaryota</taxon>
        <taxon>Fungi</taxon>
        <taxon>Dikarya</taxon>
        <taxon>Ascomycota</taxon>
        <taxon>Pezizomycotina</taxon>
        <taxon>Eurotiomycetes</taxon>
        <taxon>Eurotiomycetidae</taxon>
        <taxon>Eurotiales</taxon>
        <taxon>Aspergillaceae</taxon>
        <taxon>Aspergillus</taxon>
        <taxon>Aspergillus subgen. Circumdati</taxon>
    </lineage>
</organism>
<evidence type="ECO:0000256" key="2">
    <source>
        <dbReference type="ARBA" id="ARBA00023015"/>
    </source>
</evidence>
<dbReference type="STRING" id="602072.A0A1R3RWX8"/>
<feature type="domain" description="Zn(2)-C6 fungal-type" evidence="6">
    <location>
        <begin position="5"/>
        <end position="33"/>
    </location>
</feature>
<gene>
    <name evidence="7" type="ORF">ASPCADRAFT_162860</name>
</gene>
<dbReference type="GO" id="GO:0008270">
    <property type="term" value="F:zinc ion binding"/>
    <property type="evidence" value="ECO:0007669"/>
    <property type="project" value="InterPro"/>
</dbReference>
<keyword evidence="3" id="KW-0238">DNA-binding</keyword>
<evidence type="ECO:0000256" key="1">
    <source>
        <dbReference type="ARBA" id="ARBA00004123"/>
    </source>
</evidence>
<dbReference type="Pfam" id="PF11951">
    <property type="entry name" value="Fungal_trans_2"/>
    <property type="match status" value="1"/>
</dbReference>
<dbReference type="AlphaFoldDB" id="A0A1R3RWX8"/>
<dbReference type="SMART" id="SM00066">
    <property type="entry name" value="GAL4"/>
    <property type="match status" value="1"/>
</dbReference>
<reference evidence="8" key="1">
    <citation type="journal article" date="2017" name="Genome Biol.">
        <title>Comparative genomics reveals high biological diversity and specific adaptations in the industrially and medically important fungal genus Aspergillus.</title>
        <authorList>
            <person name="de Vries R.P."/>
            <person name="Riley R."/>
            <person name="Wiebenga A."/>
            <person name="Aguilar-Osorio G."/>
            <person name="Amillis S."/>
            <person name="Uchima C.A."/>
            <person name="Anderluh G."/>
            <person name="Asadollahi M."/>
            <person name="Askin M."/>
            <person name="Barry K."/>
            <person name="Battaglia E."/>
            <person name="Bayram O."/>
            <person name="Benocci T."/>
            <person name="Braus-Stromeyer S.A."/>
            <person name="Caldana C."/>
            <person name="Canovas D."/>
            <person name="Cerqueira G.C."/>
            <person name="Chen F."/>
            <person name="Chen W."/>
            <person name="Choi C."/>
            <person name="Clum A."/>
            <person name="Dos Santos R.A."/>
            <person name="Damasio A.R."/>
            <person name="Diallinas G."/>
            <person name="Emri T."/>
            <person name="Fekete E."/>
            <person name="Flipphi M."/>
            <person name="Freyberg S."/>
            <person name="Gallo A."/>
            <person name="Gournas C."/>
            <person name="Habgood R."/>
            <person name="Hainaut M."/>
            <person name="Harispe M.L."/>
            <person name="Henrissat B."/>
            <person name="Hilden K.S."/>
            <person name="Hope R."/>
            <person name="Hossain A."/>
            <person name="Karabika E."/>
            <person name="Karaffa L."/>
            <person name="Karanyi Z."/>
            <person name="Krasevec N."/>
            <person name="Kuo A."/>
            <person name="Kusch H."/>
            <person name="LaButti K."/>
            <person name="Lagendijk E.L."/>
            <person name="Lapidus A."/>
            <person name="Levasseur A."/>
            <person name="Lindquist E."/>
            <person name="Lipzen A."/>
            <person name="Logrieco A.F."/>
            <person name="MacCabe A."/>
            <person name="Maekelae M.R."/>
            <person name="Malavazi I."/>
            <person name="Melin P."/>
            <person name="Meyer V."/>
            <person name="Mielnichuk N."/>
            <person name="Miskei M."/>
            <person name="Molnar A.P."/>
            <person name="Mule G."/>
            <person name="Ngan C.Y."/>
            <person name="Orejas M."/>
            <person name="Orosz E."/>
            <person name="Ouedraogo J.P."/>
            <person name="Overkamp K.M."/>
            <person name="Park H.-S."/>
            <person name="Perrone G."/>
            <person name="Piumi F."/>
            <person name="Punt P.J."/>
            <person name="Ram A.F."/>
            <person name="Ramon A."/>
            <person name="Rauscher S."/>
            <person name="Record E."/>
            <person name="Riano-Pachon D.M."/>
            <person name="Robert V."/>
            <person name="Roehrig J."/>
            <person name="Ruller R."/>
            <person name="Salamov A."/>
            <person name="Salih N.S."/>
            <person name="Samson R.A."/>
            <person name="Sandor E."/>
            <person name="Sanguinetti M."/>
            <person name="Schuetze T."/>
            <person name="Sepcic K."/>
            <person name="Shelest E."/>
            <person name="Sherlock G."/>
            <person name="Sophianopoulou V."/>
            <person name="Squina F.M."/>
            <person name="Sun H."/>
            <person name="Susca A."/>
            <person name="Todd R.B."/>
            <person name="Tsang A."/>
            <person name="Unkles S.E."/>
            <person name="van de Wiele N."/>
            <person name="van Rossen-Uffink D."/>
            <person name="Oliveira J.V."/>
            <person name="Vesth T.C."/>
            <person name="Visser J."/>
            <person name="Yu J.-H."/>
            <person name="Zhou M."/>
            <person name="Andersen M.R."/>
            <person name="Archer D.B."/>
            <person name="Baker S.E."/>
            <person name="Benoit I."/>
            <person name="Brakhage A.A."/>
            <person name="Braus G.H."/>
            <person name="Fischer R."/>
            <person name="Frisvad J.C."/>
            <person name="Goldman G.H."/>
            <person name="Houbraken J."/>
            <person name="Oakley B."/>
            <person name="Pocsi I."/>
            <person name="Scazzocchio C."/>
            <person name="Seiboth B."/>
            <person name="vanKuyk P.A."/>
            <person name="Wortman J."/>
            <person name="Dyer P.S."/>
            <person name="Grigoriev I.V."/>
        </authorList>
    </citation>
    <scope>NUCLEOTIDE SEQUENCE [LARGE SCALE GENOMIC DNA]</scope>
    <source>
        <strain evidence="8">ITEM 5010</strain>
    </source>
</reference>
<dbReference type="InterPro" id="IPR001138">
    <property type="entry name" value="Zn2Cys6_DnaBD"/>
</dbReference>
<accession>A0A1R3RWX8</accession>
<dbReference type="PROSITE" id="PS00463">
    <property type="entry name" value="ZN2_CY6_FUNGAL_1"/>
    <property type="match status" value="1"/>
</dbReference>
<dbReference type="GO" id="GO:0005634">
    <property type="term" value="C:nucleus"/>
    <property type="evidence" value="ECO:0007669"/>
    <property type="project" value="UniProtKB-SubCell"/>
</dbReference>
<dbReference type="EMBL" id="KV907495">
    <property type="protein sequence ID" value="OOF98980.1"/>
    <property type="molecule type" value="Genomic_DNA"/>
</dbReference>
<dbReference type="SUPFAM" id="SSF57701">
    <property type="entry name" value="Zn2/Cys6 DNA-binding domain"/>
    <property type="match status" value="1"/>
</dbReference>
<comment type="subcellular location">
    <subcellularLocation>
        <location evidence="1">Nucleus</location>
    </subcellularLocation>
</comment>
<evidence type="ECO:0000256" key="5">
    <source>
        <dbReference type="ARBA" id="ARBA00023242"/>
    </source>
</evidence>
<evidence type="ECO:0000256" key="3">
    <source>
        <dbReference type="ARBA" id="ARBA00023125"/>
    </source>
</evidence>
<dbReference type="PROSITE" id="PS50048">
    <property type="entry name" value="ZN2_CY6_FUNGAL_2"/>
    <property type="match status" value="1"/>
</dbReference>
<dbReference type="GO" id="GO:0000981">
    <property type="term" value="F:DNA-binding transcription factor activity, RNA polymerase II-specific"/>
    <property type="evidence" value="ECO:0007669"/>
    <property type="project" value="InterPro"/>
</dbReference>
<dbReference type="PANTHER" id="PTHR37534">
    <property type="entry name" value="TRANSCRIPTIONAL ACTIVATOR PROTEIN UGA3"/>
    <property type="match status" value="1"/>
</dbReference>
<protein>
    <recommendedName>
        <fullName evidence="6">Zn(2)-C6 fungal-type domain-containing protein</fullName>
    </recommendedName>
</protein>
<dbReference type="Pfam" id="PF00172">
    <property type="entry name" value="Zn_clus"/>
    <property type="match status" value="1"/>
</dbReference>
<dbReference type="GO" id="GO:0000976">
    <property type="term" value="F:transcription cis-regulatory region binding"/>
    <property type="evidence" value="ECO:0007669"/>
    <property type="project" value="TreeGrafter"/>
</dbReference>
<dbReference type="OrthoDB" id="5130013at2759"/>
<keyword evidence="2" id="KW-0805">Transcription regulation</keyword>
<evidence type="ECO:0000259" key="6">
    <source>
        <dbReference type="PROSITE" id="PS50048"/>
    </source>
</evidence>
<name>A0A1R3RWX8_ASPC5</name>
<proteinExistence type="predicted"/>
<dbReference type="InterPro" id="IPR036864">
    <property type="entry name" value="Zn2-C6_fun-type_DNA-bd_sf"/>
</dbReference>
<keyword evidence="8" id="KW-1185">Reference proteome</keyword>
<dbReference type="OMA" id="HYFNTMA"/>
<evidence type="ECO:0000313" key="7">
    <source>
        <dbReference type="EMBL" id="OOF98980.1"/>
    </source>
</evidence>
<dbReference type="VEuPathDB" id="FungiDB:ASPCADRAFT_162860"/>
<dbReference type="PANTHER" id="PTHR37534:SF39">
    <property type="entry name" value="TRANSCRIPTION FACTOR DOMAIN-CONTAINING PROTEIN"/>
    <property type="match status" value="1"/>
</dbReference>
<keyword evidence="5" id="KW-0539">Nucleus</keyword>